<organism evidence="5 6">
    <name type="scientific">Georgenia alba</name>
    <dbReference type="NCBI Taxonomy" id="2233858"/>
    <lineage>
        <taxon>Bacteria</taxon>
        <taxon>Bacillati</taxon>
        <taxon>Actinomycetota</taxon>
        <taxon>Actinomycetes</taxon>
        <taxon>Micrococcales</taxon>
        <taxon>Bogoriellaceae</taxon>
        <taxon>Georgenia</taxon>
    </lineage>
</organism>
<feature type="domain" description="HTH lacI-type" evidence="4">
    <location>
        <begin position="3"/>
        <end position="57"/>
    </location>
</feature>
<dbReference type="EMBL" id="JBHTCQ010000001">
    <property type="protein sequence ID" value="MFC7405196.1"/>
    <property type="molecule type" value="Genomic_DNA"/>
</dbReference>
<keyword evidence="3" id="KW-0804">Transcription</keyword>
<dbReference type="PROSITE" id="PS50932">
    <property type="entry name" value="HTH_LACI_2"/>
    <property type="match status" value="1"/>
</dbReference>
<keyword evidence="2 5" id="KW-0238">DNA-binding</keyword>
<dbReference type="PRINTS" id="PR00036">
    <property type="entry name" value="HTHLACI"/>
</dbReference>
<dbReference type="RefSeq" id="WP_382393309.1">
    <property type="nucleotide sequence ID" value="NZ_JBHTCQ010000001.1"/>
</dbReference>
<sequence>MATTMQDVARLAGVSVKTVSNVVNDYPYVRRETRERVMAAINELGYQINASARNLRRGRTGMIGLALPMLSLPYFAELAESVIAAAEERGLVVVIEQTGADRARELDALHGSRRTMTDGLIYSPLALGPEDEERLPDSPPLVLLGERIFSDRVDHVTMRNVEAARAATAYLLGLGRRRIAVVGVHPGERVGSAALRVQGYEQALQDAGLPLDRALYGEVGPWGRAAGAQAIGRLLDSSPDGLPDAVFGLNDTLAIGAMHELQVRGIRVPEDVVVIGFDDIEEAQYSRPTLTSVHFDRDEIAQGAVELLEARVTGRARAPRRVEAAFRIAERSSTGG</sequence>
<dbReference type="CDD" id="cd06267">
    <property type="entry name" value="PBP1_LacI_sugar_binding-like"/>
    <property type="match status" value="1"/>
</dbReference>
<dbReference type="Gene3D" id="1.10.260.40">
    <property type="entry name" value="lambda repressor-like DNA-binding domains"/>
    <property type="match status" value="1"/>
</dbReference>
<accession>A0ABW2Q7T0</accession>
<comment type="caution">
    <text evidence="5">The sequence shown here is derived from an EMBL/GenBank/DDBJ whole genome shotgun (WGS) entry which is preliminary data.</text>
</comment>
<dbReference type="GO" id="GO:0003677">
    <property type="term" value="F:DNA binding"/>
    <property type="evidence" value="ECO:0007669"/>
    <property type="project" value="UniProtKB-KW"/>
</dbReference>
<evidence type="ECO:0000256" key="2">
    <source>
        <dbReference type="ARBA" id="ARBA00023125"/>
    </source>
</evidence>
<dbReference type="InterPro" id="IPR028082">
    <property type="entry name" value="Peripla_BP_I"/>
</dbReference>
<dbReference type="PANTHER" id="PTHR30146">
    <property type="entry name" value="LACI-RELATED TRANSCRIPTIONAL REPRESSOR"/>
    <property type="match status" value="1"/>
</dbReference>
<proteinExistence type="predicted"/>
<dbReference type="InterPro" id="IPR000843">
    <property type="entry name" value="HTH_LacI"/>
</dbReference>
<dbReference type="PANTHER" id="PTHR30146:SF109">
    <property type="entry name" value="HTH-TYPE TRANSCRIPTIONAL REGULATOR GALS"/>
    <property type="match status" value="1"/>
</dbReference>
<dbReference type="Gene3D" id="3.40.50.2300">
    <property type="match status" value="2"/>
</dbReference>
<protein>
    <submittedName>
        <fullName evidence="5">LacI family DNA-binding transcriptional regulator</fullName>
    </submittedName>
</protein>
<keyword evidence="1" id="KW-0805">Transcription regulation</keyword>
<dbReference type="SUPFAM" id="SSF47413">
    <property type="entry name" value="lambda repressor-like DNA-binding domains"/>
    <property type="match status" value="1"/>
</dbReference>
<reference evidence="6" key="1">
    <citation type="journal article" date="2019" name="Int. J. Syst. Evol. Microbiol.">
        <title>The Global Catalogue of Microorganisms (GCM) 10K type strain sequencing project: providing services to taxonomists for standard genome sequencing and annotation.</title>
        <authorList>
            <consortium name="The Broad Institute Genomics Platform"/>
            <consortium name="The Broad Institute Genome Sequencing Center for Infectious Disease"/>
            <person name="Wu L."/>
            <person name="Ma J."/>
        </authorList>
    </citation>
    <scope>NUCLEOTIDE SEQUENCE [LARGE SCALE GENOMIC DNA]</scope>
    <source>
        <strain evidence="6">JCM 1490</strain>
    </source>
</reference>
<dbReference type="InterPro" id="IPR046335">
    <property type="entry name" value="LacI/GalR-like_sensor"/>
</dbReference>
<dbReference type="InterPro" id="IPR010982">
    <property type="entry name" value="Lambda_DNA-bd_dom_sf"/>
</dbReference>
<dbReference type="PROSITE" id="PS00356">
    <property type="entry name" value="HTH_LACI_1"/>
    <property type="match status" value="1"/>
</dbReference>
<dbReference type="Pfam" id="PF00356">
    <property type="entry name" value="LacI"/>
    <property type="match status" value="1"/>
</dbReference>
<gene>
    <name evidence="5" type="ORF">ACFQQL_08765</name>
</gene>
<dbReference type="Proteomes" id="UP001596455">
    <property type="component" value="Unassembled WGS sequence"/>
</dbReference>
<evidence type="ECO:0000313" key="6">
    <source>
        <dbReference type="Proteomes" id="UP001596455"/>
    </source>
</evidence>
<dbReference type="SMART" id="SM00354">
    <property type="entry name" value="HTH_LACI"/>
    <property type="match status" value="1"/>
</dbReference>
<dbReference type="Pfam" id="PF13377">
    <property type="entry name" value="Peripla_BP_3"/>
    <property type="match status" value="1"/>
</dbReference>
<keyword evidence="6" id="KW-1185">Reference proteome</keyword>
<evidence type="ECO:0000256" key="3">
    <source>
        <dbReference type="ARBA" id="ARBA00023163"/>
    </source>
</evidence>
<evidence type="ECO:0000256" key="1">
    <source>
        <dbReference type="ARBA" id="ARBA00023015"/>
    </source>
</evidence>
<name>A0ABW2Q7T0_9MICO</name>
<dbReference type="CDD" id="cd01392">
    <property type="entry name" value="HTH_LacI"/>
    <property type="match status" value="1"/>
</dbReference>
<evidence type="ECO:0000259" key="4">
    <source>
        <dbReference type="PROSITE" id="PS50932"/>
    </source>
</evidence>
<dbReference type="SUPFAM" id="SSF53822">
    <property type="entry name" value="Periplasmic binding protein-like I"/>
    <property type="match status" value="1"/>
</dbReference>
<evidence type="ECO:0000313" key="5">
    <source>
        <dbReference type="EMBL" id="MFC7405196.1"/>
    </source>
</evidence>